<dbReference type="InterPro" id="IPR014468">
    <property type="entry name" value="UCP014979"/>
</dbReference>
<dbReference type="KEGG" id="dsw:QR90_10670"/>
<evidence type="ECO:0000256" key="1">
    <source>
        <dbReference type="SAM" id="SignalP"/>
    </source>
</evidence>
<dbReference type="EMBL" id="CP010028">
    <property type="protein sequence ID" value="AIZ45450.1"/>
    <property type="molecule type" value="Genomic_DNA"/>
</dbReference>
<keyword evidence="1" id="KW-0732">Signal</keyword>
<name>A0A0A7KH91_9DEIO</name>
<reference evidence="3" key="1">
    <citation type="submission" date="2014-11" db="EMBL/GenBank/DDBJ databases">
        <title>Hymenobacter sp. DG25B genome submission.</title>
        <authorList>
            <person name="Jung H.-Y."/>
            <person name="Kim M.K."/>
            <person name="Srinivasan S."/>
            <person name="Lim S."/>
        </authorList>
    </citation>
    <scope>NUCLEOTIDE SEQUENCE [LARGE SCALE GENOMIC DNA]</scope>
    <source>
        <strain evidence="3">DY59</strain>
    </source>
</reference>
<protein>
    <recommendedName>
        <fullName evidence="4">DUF11 domain-containing protein</fullName>
    </recommendedName>
</protein>
<dbReference type="STRING" id="1182571.QR90_10670"/>
<dbReference type="HOGENOM" id="CLU_110275_0_0_0"/>
<feature type="chain" id="PRO_5002040641" description="DUF11 domain-containing protein" evidence="1">
    <location>
        <begin position="34"/>
        <end position="178"/>
    </location>
</feature>
<gene>
    <name evidence="2" type="ORF">QR90_10670</name>
</gene>
<organism evidence="2 3">
    <name type="scientific">Deinococcus radiopugnans</name>
    <dbReference type="NCBI Taxonomy" id="57497"/>
    <lineage>
        <taxon>Bacteria</taxon>
        <taxon>Thermotogati</taxon>
        <taxon>Deinococcota</taxon>
        <taxon>Deinococci</taxon>
        <taxon>Deinococcales</taxon>
        <taxon>Deinococcaceae</taxon>
        <taxon>Deinococcus</taxon>
    </lineage>
</organism>
<dbReference type="AlphaFoldDB" id="A0A0A7KH91"/>
<accession>A0A0A7KH91</accession>
<proteinExistence type="predicted"/>
<feature type="signal peptide" evidence="1">
    <location>
        <begin position="1"/>
        <end position="33"/>
    </location>
</feature>
<evidence type="ECO:0000313" key="3">
    <source>
        <dbReference type="Proteomes" id="UP000030634"/>
    </source>
</evidence>
<sequence>MAGGGLLMNNIQITKALVAALLAAPLLAQSAGAQNSPLKVTSSTLLVKEVQQDGKTTETLTDTANRGVAPGDLLQLQQRVENTSKAAVKQLKLNMAVPAATSYVGQQCDVDGVTALFTIDGKSYAAEPLKKFVTVTENGQDTRKEVTVNPSEYTGVRWQLPELRGGGVITCFIRASVK</sequence>
<evidence type="ECO:0000313" key="2">
    <source>
        <dbReference type="EMBL" id="AIZ45450.1"/>
    </source>
</evidence>
<dbReference type="PIRSF" id="PIRSF014979">
    <property type="entry name" value="UCP014979"/>
    <property type="match status" value="1"/>
</dbReference>
<dbReference type="Proteomes" id="UP000030634">
    <property type="component" value="Chromosome"/>
</dbReference>
<evidence type="ECO:0008006" key="4">
    <source>
        <dbReference type="Google" id="ProtNLM"/>
    </source>
</evidence>